<evidence type="ECO:0000313" key="2">
    <source>
        <dbReference type="Proteomes" id="UP001054837"/>
    </source>
</evidence>
<protein>
    <submittedName>
        <fullName evidence="1">Uncharacterized protein</fullName>
    </submittedName>
</protein>
<reference evidence="1 2" key="1">
    <citation type="submission" date="2021-06" db="EMBL/GenBank/DDBJ databases">
        <title>Caerostris darwini draft genome.</title>
        <authorList>
            <person name="Kono N."/>
            <person name="Arakawa K."/>
        </authorList>
    </citation>
    <scope>NUCLEOTIDE SEQUENCE [LARGE SCALE GENOMIC DNA]</scope>
</reference>
<proteinExistence type="predicted"/>
<name>A0AAV4WPA9_9ARAC</name>
<organism evidence="1 2">
    <name type="scientific">Caerostris darwini</name>
    <dbReference type="NCBI Taxonomy" id="1538125"/>
    <lineage>
        <taxon>Eukaryota</taxon>
        <taxon>Metazoa</taxon>
        <taxon>Ecdysozoa</taxon>
        <taxon>Arthropoda</taxon>
        <taxon>Chelicerata</taxon>
        <taxon>Arachnida</taxon>
        <taxon>Araneae</taxon>
        <taxon>Araneomorphae</taxon>
        <taxon>Entelegynae</taxon>
        <taxon>Araneoidea</taxon>
        <taxon>Araneidae</taxon>
        <taxon>Caerostris</taxon>
    </lineage>
</organism>
<evidence type="ECO:0000313" key="1">
    <source>
        <dbReference type="EMBL" id="GIY84522.1"/>
    </source>
</evidence>
<keyword evidence="2" id="KW-1185">Reference proteome</keyword>
<comment type="caution">
    <text evidence="1">The sequence shown here is derived from an EMBL/GenBank/DDBJ whole genome shotgun (WGS) entry which is preliminary data.</text>
</comment>
<dbReference type="AlphaFoldDB" id="A0AAV4WPA9"/>
<gene>
    <name evidence="1" type="ORF">CDAR_309341</name>
</gene>
<sequence length="88" mass="10364">MLFSVYRTTRRSLSLRRKPFQATMTSSSIVTFSHVEMNQNVTSRRLPAVSSNPYNPLEEMKSSFKSVYRVSHLETFHTYKRGKRNIFL</sequence>
<dbReference type="Proteomes" id="UP001054837">
    <property type="component" value="Unassembled WGS sequence"/>
</dbReference>
<accession>A0AAV4WPA9</accession>
<dbReference type="EMBL" id="BPLQ01014937">
    <property type="protein sequence ID" value="GIY84522.1"/>
    <property type="molecule type" value="Genomic_DNA"/>
</dbReference>